<feature type="domain" description="Sulfotransferase" evidence="3">
    <location>
        <begin position="26"/>
        <end position="282"/>
    </location>
</feature>
<evidence type="ECO:0000256" key="1">
    <source>
        <dbReference type="ARBA" id="ARBA00005771"/>
    </source>
</evidence>
<protein>
    <submittedName>
        <fullName evidence="4">Sulfotransferase domain-containing protein</fullName>
    </submittedName>
</protein>
<evidence type="ECO:0000259" key="3">
    <source>
        <dbReference type="Pfam" id="PF00685"/>
    </source>
</evidence>
<dbReference type="InterPro" id="IPR000863">
    <property type="entry name" value="Sulfotransferase_dom"/>
</dbReference>
<proteinExistence type="inferred from homology"/>
<sequence length="300" mass="34115">MPQTPHRYTSPDEDSSRWLDFPSRPGDIVISTRSKHGTTWTQMICALLVLQTPDLPAPLSEISPWLDWLVVPQDVVLARLQAQTHRRFVKTHTPLDGVPIRPDTRYIVVARHPLDAAVSLYHQNLNLDRARIRELTGAPEPATADGEAPKPKPTLRRWLAEWTTEEADPREWLDSLQGVMWHLSDAWSRREEPNVLLVHYADLAADLDGEMRRIAAWLEIEVGEERWPALVRAATFTEMKSNAERVAPDPAGIMRSRDAFFRSGTSGSARDLLTGEELAAYRRRVEGLAPLDLLEWLHRP</sequence>
<dbReference type="Gene3D" id="3.40.50.300">
    <property type="entry name" value="P-loop containing nucleotide triphosphate hydrolases"/>
    <property type="match status" value="1"/>
</dbReference>
<reference evidence="5" key="1">
    <citation type="submission" date="2016-10" db="EMBL/GenBank/DDBJ databases">
        <authorList>
            <person name="Varghese N."/>
            <person name="Submissions S."/>
        </authorList>
    </citation>
    <scope>NUCLEOTIDE SEQUENCE [LARGE SCALE GENOMIC DNA]</scope>
    <source>
        <strain evidence="5">CGMCC 4.3516</strain>
    </source>
</reference>
<dbReference type="AlphaFoldDB" id="A0A1G7CBN7"/>
<dbReference type="EMBL" id="FNAD01000019">
    <property type="protein sequence ID" value="SDE36643.1"/>
    <property type="molecule type" value="Genomic_DNA"/>
</dbReference>
<dbReference type="Proteomes" id="UP000198949">
    <property type="component" value="Unassembled WGS sequence"/>
</dbReference>
<keyword evidence="2 4" id="KW-0808">Transferase</keyword>
<organism evidence="4 5">
    <name type="scientific">Glycomyces harbinensis</name>
    <dbReference type="NCBI Taxonomy" id="58114"/>
    <lineage>
        <taxon>Bacteria</taxon>
        <taxon>Bacillati</taxon>
        <taxon>Actinomycetota</taxon>
        <taxon>Actinomycetes</taxon>
        <taxon>Glycomycetales</taxon>
        <taxon>Glycomycetaceae</taxon>
        <taxon>Glycomyces</taxon>
    </lineage>
</organism>
<dbReference type="SUPFAM" id="SSF52540">
    <property type="entry name" value="P-loop containing nucleoside triphosphate hydrolases"/>
    <property type="match status" value="1"/>
</dbReference>
<name>A0A1G7CBN7_9ACTN</name>
<dbReference type="InterPro" id="IPR027417">
    <property type="entry name" value="P-loop_NTPase"/>
</dbReference>
<accession>A0A1G7CBN7</accession>
<dbReference type="GO" id="GO:0008146">
    <property type="term" value="F:sulfotransferase activity"/>
    <property type="evidence" value="ECO:0007669"/>
    <property type="project" value="InterPro"/>
</dbReference>
<dbReference type="STRING" id="58114.SAMN05216270_11966"/>
<keyword evidence="5" id="KW-1185">Reference proteome</keyword>
<evidence type="ECO:0000313" key="4">
    <source>
        <dbReference type="EMBL" id="SDE36643.1"/>
    </source>
</evidence>
<dbReference type="OrthoDB" id="3399180at2"/>
<gene>
    <name evidence="4" type="ORF">SAMN05216270_11966</name>
</gene>
<comment type="similarity">
    <text evidence="1">Belongs to the sulfotransferase 1 family.</text>
</comment>
<evidence type="ECO:0000256" key="2">
    <source>
        <dbReference type="ARBA" id="ARBA00022679"/>
    </source>
</evidence>
<dbReference type="RefSeq" id="WP_091040045.1">
    <property type="nucleotide sequence ID" value="NZ_FNAD01000019.1"/>
</dbReference>
<evidence type="ECO:0000313" key="5">
    <source>
        <dbReference type="Proteomes" id="UP000198949"/>
    </source>
</evidence>
<dbReference type="PANTHER" id="PTHR11783">
    <property type="entry name" value="SULFOTRANSFERASE SULT"/>
    <property type="match status" value="1"/>
</dbReference>
<dbReference type="Pfam" id="PF00685">
    <property type="entry name" value="Sulfotransfer_1"/>
    <property type="match status" value="1"/>
</dbReference>